<keyword evidence="1" id="KW-0472">Membrane</keyword>
<dbReference type="AlphaFoldDB" id="A0AA86U5M8"/>
<proteinExistence type="predicted"/>
<dbReference type="EMBL" id="CAXDID020000078">
    <property type="protein sequence ID" value="CAL6017318.1"/>
    <property type="molecule type" value="Genomic_DNA"/>
</dbReference>
<accession>A0AA86U5M8</accession>
<evidence type="ECO:0000313" key="3">
    <source>
        <dbReference type="EMBL" id="CAL6017318.1"/>
    </source>
</evidence>
<name>A0AA86U5M8_9EUKA</name>
<evidence type="ECO:0000256" key="1">
    <source>
        <dbReference type="SAM" id="Phobius"/>
    </source>
</evidence>
<sequence length="210" mass="24266">MDSIKVASQSIYSATLQIVRRKRVSTRKNFIKITLTILLVDIVLQLFMITGYHVQNKFKSQIKQNSILNQSIMFVVYVLLLFVLIPLAKKLNDKKVISPVLRVLLSSSIQFMFGYTVKTKALFFAIPLYDLVYLAVGWTNKIVAGVACCISIGILFCVQIYFDNFQYNFLFVVIIILKLKNNTSNYLENHKGRERYYKIVSKAISYYSQK</sequence>
<feature type="transmembrane region" description="Helical" evidence="1">
    <location>
        <begin position="67"/>
        <end position="88"/>
    </location>
</feature>
<reference evidence="2" key="1">
    <citation type="submission" date="2023-06" db="EMBL/GenBank/DDBJ databases">
        <authorList>
            <person name="Kurt Z."/>
        </authorList>
    </citation>
    <scope>NUCLEOTIDE SEQUENCE</scope>
</reference>
<dbReference type="EMBL" id="CATOUU010000675">
    <property type="protein sequence ID" value="CAI9940316.1"/>
    <property type="molecule type" value="Genomic_DNA"/>
</dbReference>
<gene>
    <name evidence="3" type="ORF">HINF_LOCUS25931</name>
    <name evidence="2" type="ORF">HINF_LOCUS27961</name>
</gene>
<keyword evidence="1" id="KW-0812">Transmembrane</keyword>
<evidence type="ECO:0000313" key="4">
    <source>
        <dbReference type="Proteomes" id="UP001642409"/>
    </source>
</evidence>
<feature type="transmembrane region" description="Helical" evidence="1">
    <location>
        <begin position="30"/>
        <end position="55"/>
    </location>
</feature>
<keyword evidence="4" id="KW-1185">Reference proteome</keyword>
<dbReference type="Proteomes" id="UP001642409">
    <property type="component" value="Unassembled WGS sequence"/>
</dbReference>
<comment type="caution">
    <text evidence="2">The sequence shown here is derived from an EMBL/GenBank/DDBJ whole genome shotgun (WGS) entry which is preliminary data.</text>
</comment>
<feature type="transmembrane region" description="Helical" evidence="1">
    <location>
        <begin position="142"/>
        <end position="162"/>
    </location>
</feature>
<keyword evidence="1" id="KW-1133">Transmembrane helix</keyword>
<organism evidence="2">
    <name type="scientific">Hexamita inflata</name>
    <dbReference type="NCBI Taxonomy" id="28002"/>
    <lineage>
        <taxon>Eukaryota</taxon>
        <taxon>Metamonada</taxon>
        <taxon>Diplomonadida</taxon>
        <taxon>Hexamitidae</taxon>
        <taxon>Hexamitinae</taxon>
        <taxon>Hexamita</taxon>
    </lineage>
</organism>
<evidence type="ECO:0000313" key="2">
    <source>
        <dbReference type="EMBL" id="CAI9940316.1"/>
    </source>
</evidence>
<reference evidence="3 4" key="2">
    <citation type="submission" date="2024-07" db="EMBL/GenBank/DDBJ databases">
        <authorList>
            <person name="Akdeniz Z."/>
        </authorList>
    </citation>
    <scope>NUCLEOTIDE SEQUENCE [LARGE SCALE GENOMIC DNA]</scope>
</reference>
<protein>
    <submittedName>
        <fullName evidence="3">Hypothetical_protein</fullName>
    </submittedName>
</protein>